<keyword evidence="2" id="KW-1185">Reference proteome</keyword>
<dbReference type="EMBL" id="JAVFWL010000006">
    <property type="protein sequence ID" value="KAK6762461.1"/>
    <property type="molecule type" value="Genomic_DNA"/>
</dbReference>
<evidence type="ECO:0000313" key="2">
    <source>
        <dbReference type="Proteomes" id="UP001303046"/>
    </source>
</evidence>
<dbReference type="InterPro" id="IPR008042">
    <property type="entry name" value="Retrotrans_Pao"/>
</dbReference>
<reference evidence="1 2" key="1">
    <citation type="submission" date="2023-08" db="EMBL/GenBank/DDBJ databases">
        <title>A Necator americanus chromosomal reference genome.</title>
        <authorList>
            <person name="Ilik V."/>
            <person name="Petrzelkova K.J."/>
            <person name="Pardy F."/>
            <person name="Fuh T."/>
            <person name="Niatou-Singa F.S."/>
            <person name="Gouil Q."/>
            <person name="Baker L."/>
            <person name="Ritchie M.E."/>
            <person name="Jex A.R."/>
            <person name="Gazzola D."/>
            <person name="Li H."/>
            <person name="Toshio Fujiwara R."/>
            <person name="Zhan B."/>
            <person name="Aroian R.V."/>
            <person name="Pafco B."/>
            <person name="Schwarz E.M."/>
        </authorList>
    </citation>
    <scope>NUCLEOTIDE SEQUENCE [LARGE SCALE GENOMIC DNA]</scope>
    <source>
        <strain evidence="1 2">Aroian</strain>
        <tissue evidence="1">Whole animal</tissue>
    </source>
</reference>
<gene>
    <name evidence="1" type="primary">Necator_chrX.g23417</name>
    <name evidence="1" type="ORF">RB195_023254</name>
</gene>
<sequence>MERYQPSSQRLSVCVAARGRSTKLVLFSDASGQAMETCAYLVSTLVSNLLAGKSKLPPIKDNVTIPKLELNAVTMATRVAHSIFTAIQYRTRISEVVILSDSQIALKWIASPCPAEERTGVFVKNRVTEIRKIVKDIPITVHFLYMSTAVNPADSATRGVDKDDMTDHMWWKGPKFILDPIEQWPKTCRLFKIPNDVENDSYALP</sequence>
<dbReference type="Pfam" id="PF05380">
    <property type="entry name" value="Peptidase_A17"/>
    <property type="match status" value="1"/>
</dbReference>
<dbReference type="Proteomes" id="UP001303046">
    <property type="component" value="Unassembled WGS sequence"/>
</dbReference>
<name>A0ABR1EL08_NECAM</name>
<dbReference type="PANTHER" id="PTHR47331:SF6">
    <property type="entry name" value="DOUBLECORTIN DOMAIN-CONTAINING PROTEIN"/>
    <property type="match status" value="1"/>
</dbReference>
<dbReference type="PANTHER" id="PTHR47331">
    <property type="entry name" value="PHD-TYPE DOMAIN-CONTAINING PROTEIN"/>
    <property type="match status" value="1"/>
</dbReference>
<protein>
    <recommendedName>
        <fullName evidence="3">RNase H type-1 domain-containing protein</fullName>
    </recommendedName>
</protein>
<evidence type="ECO:0000313" key="1">
    <source>
        <dbReference type="EMBL" id="KAK6762461.1"/>
    </source>
</evidence>
<organism evidence="1 2">
    <name type="scientific">Necator americanus</name>
    <name type="common">Human hookworm</name>
    <dbReference type="NCBI Taxonomy" id="51031"/>
    <lineage>
        <taxon>Eukaryota</taxon>
        <taxon>Metazoa</taxon>
        <taxon>Ecdysozoa</taxon>
        <taxon>Nematoda</taxon>
        <taxon>Chromadorea</taxon>
        <taxon>Rhabditida</taxon>
        <taxon>Rhabditina</taxon>
        <taxon>Rhabditomorpha</taxon>
        <taxon>Strongyloidea</taxon>
        <taxon>Ancylostomatidae</taxon>
        <taxon>Bunostominae</taxon>
        <taxon>Necator</taxon>
    </lineage>
</organism>
<comment type="caution">
    <text evidence="1">The sequence shown here is derived from an EMBL/GenBank/DDBJ whole genome shotgun (WGS) entry which is preliminary data.</text>
</comment>
<accession>A0ABR1EL08</accession>
<evidence type="ECO:0008006" key="3">
    <source>
        <dbReference type="Google" id="ProtNLM"/>
    </source>
</evidence>
<proteinExistence type="predicted"/>